<dbReference type="EMBL" id="CP066802">
    <property type="protein sequence ID" value="QQM67066.1"/>
    <property type="molecule type" value="Genomic_DNA"/>
</dbReference>
<dbReference type="KEGG" id="awe:JG540_08490"/>
<sequence>MHNTVRSALKAIAAGATADSQEHQHLDFKEDPARSQKPGGNPEARRTEMLLDAAICFANADGESFIVLGVRDDQAGPQAFTGTQAMPDKIMREIFNKTTPNLTVEATEEEFQGTRLIVVRVPQGLSVYSRRNGAATRRNRKSCIPLSEDERRTLQFQRLNPDHSKLPSPLTLPNLSPLALSTGIQLFNTRHPDDSVQTPEALLRRLGLVTSDGILLKAAEILFGPPQPGRIMAQHLWRTAPGQEPERNDVNSPLVLAIQEMRERVHTHSNTEMERVELPTGQERQIQDFPASAVDEVVLNAFAHRDWELSQPIIVDQSPHILSVQSPGGLPVGVDPQRLLTTPSTPRNPTLMQALHHLGLVEQTSRGFDRMWTSMLSSGRPAPEVDANEFRVRVSFTASVVDTSFVRALSLLHTVIDEQLTANVNVLLVLKELTRTSVLTEGTASELLQLSRQECRETLAWLKGIGLLVTSHSSNLWSLAPRVLAMLRTQGVETPAEGDVQGWIIDAVKGGAVTNRQVVAATGAQSTVVTEVLRHLANTGAIRKDPNGPERGSRVRWIAV</sequence>
<gene>
    <name evidence="3" type="ORF">JG540_08490</name>
</gene>
<feature type="region of interest" description="Disordered" evidence="1">
    <location>
        <begin position="14"/>
        <end position="43"/>
    </location>
</feature>
<proteinExistence type="predicted"/>
<evidence type="ECO:0000259" key="2">
    <source>
        <dbReference type="Pfam" id="PF04326"/>
    </source>
</evidence>
<dbReference type="PANTHER" id="PTHR30595">
    <property type="entry name" value="GLPR-RELATED TRANSCRIPTIONAL REPRESSOR"/>
    <property type="match status" value="1"/>
</dbReference>
<dbReference type="Gene3D" id="6.10.10.130">
    <property type="match status" value="1"/>
</dbReference>
<dbReference type="Proteomes" id="UP000595895">
    <property type="component" value="Chromosome"/>
</dbReference>
<name>A0A7T7S1M1_9ACTO</name>
<organism evidence="3 4">
    <name type="scientific">Actinomyces weissii</name>
    <dbReference type="NCBI Taxonomy" id="675090"/>
    <lineage>
        <taxon>Bacteria</taxon>
        <taxon>Bacillati</taxon>
        <taxon>Actinomycetota</taxon>
        <taxon>Actinomycetes</taxon>
        <taxon>Actinomycetales</taxon>
        <taxon>Actinomycetaceae</taxon>
        <taxon>Actinomyces</taxon>
    </lineage>
</organism>
<dbReference type="InterPro" id="IPR038475">
    <property type="entry name" value="RecG_C_sf"/>
</dbReference>
<dbReference type="Pfam" id="PF13749">
    <property type="entry name" value="HATPase_c_4"/>
    <property type="match status" value="1"/>
</dbReference>
<dbReference type="Gene3D" id="3.30.565.60">
    <property type="match status" value="1"/>
</dbReference>
<dbReference type="InterPro" id="IPR038461">
    <property type="entry name" value="Schlafen_AlbA_2_dom_sf"/>
</dbReference>
<keyword evidence="4" id="KW-1185">Reference proteome</keyword>
<evidence type="ECO:0000313" key="4">
    <source>
        <dbReference type="Proteomes" id="UP000595895"/>
    </source>
</evidence>
<dbReference type="InterPro" id="IPR007421">
    <property type="entry name" value="Schlafen_AlbA_2_dom"/>
</dbReference>
<feature type="domain" description="Schlafen AlbA-2" evidence="2">
    <location>
        <begin position="22"/>
        <end position="145"/>
    </location>
</feature>
<evidence type="ECO:0000313" key="3">
    <source>
        <dbReference type="EMBL" id="QQM67066.1"/>
    </source>
</evidence>
<dbReference type="RefSeq" id="WP_200275340.1">
    <property type="nucleotide sequence ID" value="NZ_CP066802.1"/>
</dbReference>
<protein>
    <submittedName>
        <fullName evidence="3">Putative DNA binding domain-containing protein</fullName>
    </submittedName>
</protein>
<evidence type="ECO:0000256" key="1">
    <source>
        <dbReference type="SAM" id="MobiDB-lite"/>
    </source>
</evidence>
<dbReference type="AlphaFoldDB" id="A0A7T7S1M1"/>
<dbReference type="PANTHER" id="PTHR30595:SF6">
    <property type="entry name" value="SCHLAFEN ALBA-2 DOMAIN-CONTAINING PROTEIN"/>
    <property type="match status" value="1"/>
</dbReference>
<reference evidence="3 4" key="1">
    <citation type="submission" date="2020-12" db="EMBL/GenBank/DDBJ databases">
        <authorList>
            <person name="Zhou J."/>
        </authorList>
    </citation>
    <scope>NUCLEOTIDE SEQUENCE [LARGE SCALE GENOMIC DNA]</scope>
    <source>
        <strain evidence="3 4">CCUG 61299</strain>
    </source>
</reference>
<dbReference type="Pfam" id="PF04326">
    <property type="entry name" value="SLFN_AlbA_2"/>
    <property type="match status" value="1"/>
</dbReference>
<dbReference type="Gene3D" id="3.30.950.30">
    <property type="entry name" value="Schlafen, AAA domain"/>
    <property type="match status" value="1"/>
</dbReference>
<feature type="compositionally biased region" description="Basic and acidic residues" evidence="1">
    <location>
        <begin position="20"/>
        <end position="34"/>
    </location>
</feature>
<accession>A0A7T7S1M1</accession>